<evidence type="ECO:0000313" key="3">
    <source>
        <dbReference type="Proteomes" id="UP000239340"/>
    </source>
</evidence>
<evidence type="ECO:0000256" key="1">
    <source>
        <dbReference type="SAM" id="Phobius"/>
    </source>
</evidence>
<gene>
    <name evidence="2" type="ORF">NXT3_CH02479</name>
</gene>
<accession>A0A2L0H6D2</accession>
<sequence>MLWVIALLLGLVIVYLAARYGRFRSWVEPVLSIAVAVGLAAAFLIWLSESTPEPAAPAPSPPPAGIVPSDIVLENLAFERNQSERSYRLHGTARNTSAITLEYFRLTVTLEDCSAGACRRVGDDTALVLVRVPGGETRPFETFLTFPFRPDEIPKAPRWSYRIVEAKSATAR</sequence>
<feature type="transmembrane region" description="Helical" evidence="1">
    <location>
        <begin position="29"/>
        <end position="47"/>
    </location>
</feature>
<dbReference type="EMBL" id="CP024307">
    <property type="protein sequence ID" value="AUX77041.1"/>
    <property type="molecule type" value="Genomic_DNA"/>
</dbReference>
<name>A0A2L0H6D2_RHIFR</name>
<proteinExistence type="predicted"/>
<evidence type="ECO:0000313" key="2">
    <source>
        <dbReference type="EMBL" id="AUX77041.1"/>
    </source>
</evidence>
<dbReference type="SUPFAM" id="SSF82866">
    <property type="entry name" value="Multidrug efflux transporter AcrB transmembrane domain"/>
    <property type="match status" value="1"/>
</dbReference>
<keyword evidence="1" id="KW-1133">Transmembrane helix</keyword>
<keyword evidence="1" id="KW-0812">Transmembrane</keyword>
<keyword evidence="1" id="KW-0472">Membrane</keyword>
<evidence type="ECO:0008006" key="4">
    <source>
        <dbReference type="Google" id="ProtNLM"/>
    </source>
</evidence>
<organism evidence="2 3">
    <name type="scientific">Rhizobium fredii</name>
    <name type="common">Sinorhizobium fredii</name>
    <dbReference type="NCBI Taxonomy" id="380"/>
    <lineage>
        <taxon>Bacteria</taxon>
        <taxon>Pseudomonadati</taxon>
        <taxon>Pseudomonadota</taxon>
        <taxon>Alphaproteobacteria</taxon>
        <taxon>Hyphomicrobiales</taxon>
        <taxon>Rhizobiaceae</taxon>
        <taxon>Sinorhizobium/Ensifer group</taxon>
        <taxon>Sinorhizobium</taxon>
    </lineage>
</organism>
<protein>
    <recommendedName>
        <fullName evidence="4">DUF3426 domain-containing protein</fullName>
    </recommendedName>
</protein>
<dbReference type="Proteomes" id="UP000239340">
    <property type="component" value="Chromosome"/>
</dbReference>
<reference evidence="2 3" key="1">
    <citation type="submission" date="2017-10" db="EMBL/GenBank/DDBJ databases">
        <title>Analysis of the genome sequences of Rhizobium populations associated to common bean (phaseolus vulgaris).</title>
        <authorList>
            <person name="Bustos P."/>
            <person name="Santamaria R.I."/>
            <person name="Miranda-Sanchez F."/>
            <person name="Perez-Carrascal O."/>
            <person name="Juarez S."/>
            <person name="Lozano L."/>
            <person name="Martinez-Flores I."/>
            <person name="Vinuesa P."/>
            <person name="Martinez-Romero E."/>
            <person name="Cevallos M.A."/>
            <person name="Romero D."/>
            <person name="Davila G."/>
            <person name="Gonzalez V."/>
        </authorList>
    </citation>
    <scope>NUCLEOTIDE SEQUENCE [LARGE SCALE GENOMIC DNA]</scope>
    <source>
        <strain evidence="2 3">NXT3</strain>
    </source>
</reference>
<dbReference type="RefSeq" id="WP_097525289.1">
    <property type="nucleotide sequence ID" value="NZ_CP024307.1"/>
</dbReference>
<dbReference type="AlphaFoldDB" id="A0A2L0H6D2"/>